<comment type="caution">
    <text evidence="2">The sequence shown here is derived from an EMBL/GenBank/DDBJ whole genome shotgun (WGS) entry which is preliminary data.</text>
</comment>
<dbReference type="OrthoDB" id="6746616at2759"/>
<feature type="signal peptide" evidence="1">
    <location>
        <begin position="1"/>
        <end position="20"/>
    </location>
</feature>
<evidence type="ECO:0000256" key="1">
    <source>
        <dbReference type="SAM" id="SignalP"/>
    </source>
</evidence>
<keyword evidence="3" id="KW-1185">Reference proteome</keyword>
<reference evidence="2 3" key="1">
    <citation type="journal article" date="2018" name="Elife">
        <title>Firefly genomes illuminate parallel origins of bioluminescence in beetles.</title>
        <authorList>
            <person name="Fallon T.R."/>
            <person name="Lower S.E."/>
            <person name="Chang C.H."/>
            <person name="Bessho-Uehara M."/>
            <person name="Martin G.J."/>
            <person name="Bewick A.J."/>
            <person name="Behringer M."/>
            <person name="Debat H.J."/>
            <person name="Wong I."/>
            <person name="Day J.C."/>
            <person name="Suvorov A."/>
            <person name="Silva C.J."/>
            <person name="Stanger-Hall K.F."/>
            <person name="Hall D.W."/>
            <person name="Schmitz R.J."/>
            <person name="Nelson D.R."/>
            <person name="Lewis S.M."/>
            <person name="Shigenobu S."/>
            <person name="Bybee S.M."/>
            <person name="Larracuente A.M."/>
            <person name="Oba Y."/>
            <person name="Weng J.K."/>
        </authorList>
    </citation>
    <scope>NUCLEOTIDE SEQUENCE [LARGE SCALE GENOMIC DNA]</scope>
    <source>
        <strain evidence="2">1611_PpyrPB1</strain>
        <tissue evidence="2">Whole body</tissue>
    </source>
</reference>
<gene>
    <name evidence="2" type="ORF">PPYR_14176</name>
</gene>
<proteinExistence type="predicted"/>
<dbReference type="AlphaFoldDB" id="A0A5N4A4I1"/>
<dbReference type="EMBL" id="VVIM01000010">
    <property type="protein sequence ID" value="KAB0792217.1"/>
    <property type="molecule type" value="Genomic_DNA"/>
</dbReference>
<evidence type="ECO:0008006" key="4">
    <source>
        <dbReference type="Google" id="ProtNLM"/>
    </source>
</evidence>
<accession>A0A5N4A4I1</accession>
<dbReference type="InParanoid" id="A0A5N4A4I1"/>
<protein>
    <recommendedName>
        <fullName evidence="4">MD-2-related lipid-recognition domain-containing protein</fullName>
    </recommendedName>
</protein>
<sequence length="166" mass="18361">MRGCLVVVLGAVACIRGVAGYKIIQDSLSLHNCNKGVINAEGRISNGLCVNFKLKEPVPPTSKVLIKAYRKVNNNFVFSGISIKTTLREVLGLKSFDLDSLFNKCFKPVAKWPLVVGTDYRCDGWSPDVTKFPPALPAGEWKTELGFMYPNGTTFVDVHWLVRIVN</sequence>
<evidence type="ECO:0000313" key="2">
    <source>
        <dbReference type="EMBL" id="KAB0792217.1"/>
    </source>
</evidence>
<dbReference type="Proteomes" id="UP000327044">
    <property type="component" value="Unassembled WGS sequence"/>
</dbReference>
<keyword evidence="1" id="KW-0732">Signal</keyword>
<name>A0A5N4A4I1_PHOPY</name>
<feature type="chain" id="PRO_5024416120" description="MD-2-related lipid-recognition domain-containing protein" evidence="1">
    <location>
        <begin position="21"/>
        <end position="166"/>
    </location>
</feature>
<organism evidence="2 3">
    <name type="scientific">Photinus pyralis</name>
    <name type="common">Common eastern firefly</name>
    <name type="synonym">Lampyris pyralis</name>
    <dbReference type="NCBI Taxonomy" id="7054"/>
    <lineage>
        <taxon>Eukaryota</taxon>
        <taxon>Metazoa</taxon>
        <taxon>Ecdysozoa</taxon>
        <taxon>Arthropoda</taxon>
        <taxon>Hexapoda</taxon>
        <taxon>Insecta</taxon>
        <taxon>Pterygota</taxon>
        <taxon>Neoptera</taxon>
        <taxon>Endopterygota</taxon>
        <taxon>Coleoptera</taxon>
        <taxon>Polyphaga</taxon>
        <taxon>Elateriformia</taxon>
        <taxon>Elateroidea</taxon>
        <taxon>Lampyridae</taxon>
        <taxon>Lampyrinae</taxon>
        <taxon>Photinus</taxon>
    </lineage>
</organism>
<evidence type="ECO:0000313" key="3">
    <source>
        <dbReference type="Proteomes" id="UP000327044"/>
    </source>
</evidence>